<evidence type="ECO:0000256" key="1">
    <source>
        <dbReference type="ARBA" id="ARBA00022801"/>
    </source>
</evidence>
<dbReference type="PANTHER" id="PTHR48081:SF8">
    <property type="entry name" value="ALPHA_BETA HYDROLASE FOLD-3 DOMAIN-CONTAINING PROTEIN-RELATED"/>
    <property type="match status" value="1"/>
</dbReference>
<protein>
    <recommendedName>
        <fullName evidence="2">Alpha/beta hydrolase fold-3 domain-containing protein</fullName>
    </recommendedName>
</protein>
<dbReference type="Gene3D" id="3.40.50.1820">
    <property type="entry name" value="alpha/beta hydrolase"/>
    <property type="match status" value="1"/>
</dbReference>
<evidence type="ECO:0000259" key="2">
    <source>
        <dbReference type="Pfam" id="PF07859"/>
    </source>
</evidence>
<organism evidence="3 4">
    <name type="scientific">Trichoderma harzianum</name>
    <name type="common">Hypocrea lixii</name>
    <dbReference type="NCBI Taxonomy" id="5544"/>
    <lineage>
        <taxon>Eukaryota</taxon>
        <taxon>Fungi</taxon>
        <taxon>Dikarya</taxon>
        <taxon>Ascomycota</taxon>
        <taxon>Pezizomycotina</taxon>
        <taxon>Sordariomycetes</taxon>
        <taxon>Hypocreomycetidae</taxon>
        <taxon>Hypocreales</taxon>
        <taxon>Hypocreaceae</taxon>
        <taxon>Trichoderma</taxon>
    </lineage>
</organism>
<dbReference type="EMBL" id="JOKZ01000415">
    <property type="protein sequence ID" value="KKO98482.1"/>
    <property type="molecule type" value="Genomic_DNA"/>
</dbReference>
<keyword evidence="1" id="KW-0378">Hydrolase</keyword>
<dbReference type="Proteomes" id="UP000034112">
    <property type="component" value="Unassembled WGS sequence"/>
</dbReference>
<feature type="domain" description="Alpha/beta hydrolase fold-3" evidence="2">
    <location>
        <begin position="94"/>
        <end position="306"/>
    </location>
</feature>
<dbReference type="GO" id="GO:0016787">
    <property type="term" value="F:hydrolase activity"/>
    <property type="evidence" value="ECO:0007669"/>
    <property type="project" value="UniProtKB-KW"/>
</dbReference>
<sequence>MLTIEEIRALSDVNPEFEPILKSGSPILAAWDENTNIPQVRAMIQSMKDAAPKVDPATLPYLQEDIQIPVRDNRTTEIRVYKPREESTEGRPGLVVFHGGGYAVGDLDTETWLCALFAKLGGVAVNVNYRHAPEYVFPSAIEDAYDATKWTAQNLESLGIDPKKGFLVGGESSGGDMALIVAHLCLNDKLSPPLTGIYAAMPGGVNHETVPEKYKDRFISFEQNADAPVLSLESLKFIWKNNQADLRSPLVFPVAFPTHKGLPKTYFQVCGLDPVRDCALVMEQVFKDDGVATKTDIYPGLPHGFWGFFPDLKISAKQQRDAEEGLKWLLSK</sequence>
<evidence type="ECO:0000313" key="3">
    <source>
        <dbReference type="EMBL" id="KKO98482.1"/>
    </source>
</evidence>
<gene>
    <name evidence="3" type="ORF">THAR02_09410</name>
</gene>
<dbReference type="InterPro" id="IPR013094">
    <property type="entry name" value="AB_hydrolase_3"/>
</dbReference>
<evidence type="ECO:0000313" key="4">
    <source>
        <dbReference type="Proteomes" id="UP000034112"/>
    </source>
</evidence>
<dbReference type="OMA" id="PCRDEAI"/>
<dbReference type="SUPFAM" id="SSF53474">
    <property type="entry name" value="alpha/beta-Hydrolases"/>
    <property type="match status" value="1"/>
</dbReference>
<accession>A0A0F9XCR1</accession>
<dbReference type="InterPro" id="IPR050300">
    <property type="entry name" value="GDXG_lipolytic_enzyme"/>
</dbReference>
<dbReference type="OrthoDB" id="408631at2759"/>
<reference evidence="4" key="1">
    <citation type="journal article" date="2015" name="Genome Announc.">
        <title>Draft whole-genome sequence of the biocontrol agent Trichoderma harzianum T6776.</title>
        <authorList>
            <person name="Baroncelli R."/>
            <person name="Piaggeschi G."/>
            <person name="Fiorini L."/>
            <person name="Bertolini E."/>
            <person name="Zapparata A."/>
            <person name="Pe M.E."/>
            <person name="Sarrocco S."/>
            <person name="Vannacci G."/>
        </authorList>
    </citation>
    <scope>NUCLEOTIDE SEQUENCE [LARGE SCALE GENOMIC DNA]</scope>
    <source>
        <strain evidence="4">T6776</strain>
    </source>
</reference>
<proteinExistence type="predicted"/>
<dbReference type="InterPro" id="IPR029058">
    <property type="entry name" value="AB_hydrolase_fold"/>
</dbReference>
<dbReference type="AlphaFoldDB" id="A0A0F9XCR1"/>
<name>A0A0F9XCR1_TRIHA</name>
<comment type="caution">
    <text evidence="3">The sequence shown here is derived from an EMBL/GenBank/DDBJ whole genome shotgun (WGS) entry which is preliminary data.</text>
</comment>
<dbReference type="PANTHER" id="PTHR48081">
    <property type="entry name" value="AB HYDROLASE SUPERFAMILY PROTEIN C4A8.06C"/>
    <property type="match status" value="1"/>
</dbReference>
<dbReference type="Pfam" id="PF07859">
    <property type="entry name" value="Abhydrolase_3"/>
    <property type="match status" value="1"/>
</dbReference>